<dbReference type="CDD" id="cd06661">
    <property type="entry name" value="GGCT_like"/>
    <property type="match status" value="1"/>
</dbReference>
<proteinExistence type="predicted"/>
<dbReference type="Gene3D" id="3.10.490.10">
    <property type="entry name" value="Gamma-glutamyl cyclotransferase-like"/>
    <property type="match status" value="1"/>
</dbReference>
<sequence length="212" mass="23771">MCSQEDSQPSQGSVMTLVDENRSEILYFAYGSNLSTAQMRQRCPYSTPIGLGYLAGWRWIINQRGFANIVPLEATEDEGSPAAEKRSLPGETKAATTATAVPSDSAAAGKGVYGLLYLLPPQDEEKLDGYEGVPWAYQKMHADMRWVRDDMGREQDVAVRALIYVDSERTGEAAPREEYIVRMEDGIEDAVRNWGLDEEYVNETMRRFLIRG</sequence>
<dbReference type="InterPro" id="IPR013024">
    <property type="entry name" value="GGCT-like"/>
</dbReference>
<evidence type="ECO:0000256" key="3">
    <source>
        <dbReference type="PIRSR" id="PIRSR617939-1"/>
    </source>
</evidence>
<dbReference type="PANTHER" id="PTHR12935">
    <property type="entry name" value="GAMMA-GLUTAMYLCYCLOTRANSFERASE"/>
    <property type="match status" value="1"/>
</dbReference>
<dbReference type="SUPFAM" id="SSF110857">
    <property type="entry name" value="Gamma-glutamyl cyclotransferase-like"/>
    <property type="match status" value="1"/>
</dbReference>
<evidence type="ECO:0000313" key="6">
    <source>
        <dbReference type="EMBL" id="KAH7313381.1"/>
    </source>
</evidence>
<dbReference type="Proteomes" id="UP000813444">
    <property type="component" value="Unassembled WGS sequence"/>
</dbReference>
<protein>
    <recommendedName>
        <fullName evidence="1">gamma-glutamylcyclotransferase</fullName>
        <ecNumber evidence="1">4.3.2.9</ecNumber>
    </recommendedName>
</protein>
<dbReference type="InterPro" id="IPR036568">
    <property type="entry name" value="GGCT-like_sf"/>
</dbReference>
<dbReference type="GO" id="GO:0003839">
    <property type="term" value="F:gamma-glutamylcyclotransferase activity"/>
    <property type="evidence" value="ECO:0007669"/>
    <property type="project" value="UniProtKB-EC"/>
</dbReference>
<reference evidence="6" key="1">
    <citation type="journal article" date="2021" name="Nat. Commun.">
        <title>Genetic determinants of endophytism in the Arabidopsis root mycobiome.</title>
        <authorList>
            <person name="Mesny F."/>
            <person name="Miyauchi S."/>
            <person name="Thiergart T."/>
            <person name="Pickel B."/>
            <person name="Atanasova L."/>
            <person name="Karlsson M."/>
            <person name="Huettel B."/>
            <person name="Barry K.W."/>
            <person name="Haridas S."/>
            <person name="Chen C."/>
            <person name="Bauer D."/>
            <person name="Andreopoulos W."/>
            <person name="Pangilinan J."/>
            <person name="LaButti K."/>
            <person name="Riley R."/>
            <person name="Lipzen A."/>
            <person name="Clum A."/>
            <person name="Drula E."/>
            <person name="Henrissat B."/>
            <person name="Kohler A."/>
            <person name="Grigoriev I.V."/>
            <person name="Martin F.M."/>
            <person name="Hacquard S."/>
        </authorList>
    </citation>
    <scope>NUCLEOTIDE SEQUENCE</scope>
    <source>
        <strain evidence="6">MPI-CAGE-CH-0235</strain>
    </source>
</reference>
<evidence type="ECO:0000256" key="1">
    <source>
        <dbReference type="ARBA" id="ARBA00012346"/>
    </source>
</evidence>
<gene>
    <name evidence="6" type="ORF">B0I35DRAFT_410383</name>
</gene>
<keyword evidence="7" id="KW-1185">Reference proteome</keyword>
<evidence type="ECO:0000256" key="4">
    <source>
        <dbReference type="PIRSR" id="PIRSR617939-2"/>
    </source>
</evidence>
<feature type="binding site" evidence="4">
    <location>
        <position position="179"/>
    </location>
    <ligand>
        <name>substrate</name>
    </ligand>
</feature>
<dbReference type="OrthoDB" id="2924818at2759"/>
<name>A0A8K0WP35_9HYPO</name>
<feature type="active site" description="Proton acceptor" evidence="3">
    <location>
        <position position="131"/>
    </location>
</feature>
<evidence type="ECO:0000256" key="5">
    <source>
        <dbReference type="SAM" id="MobiDB-lite"/>
    </source>
</evidence>
<dbReference type="AlphaFoldDB" id="A0A8K0WP35"/>
<accession>A0A8K0WP35</accession>
<feature type="region of interest" description="Disordered" evidence="5">
    <location>
        <begin position="76"/>
        <end position="101"/>
    </location>
</feature>
<comment type="caution">
    <text evidence="6">The sequence shown here is derived from an EMBL/GenBank/DDBJ whole genome shotgun (WGS) entry which is preliminary data.</text>
</comment>
<evidence type="ECO:0000256" key="2">
    <source>
        <dbReference type="ARBA" id="ARBA00023239"/>
    </source>
</evidence>
<dbReference type="EC" id="4.3.2.9" evidence="1"/>
<evidence type="ECO:0000313" key="7">
    <source>
        <dbReference type="Proteomes" id="UP000813444"/>
    </source>
</evidence>
<organism evidence="6 7">
    <name type="scientific">Stachybotrys elegans</name>
    <dbReference type="NCBI Taxonomy" id="80388"/>
    <lineage>
        <taxon>Eukaryota</taxon>
        <taxon>Fungi</taxon>
        <taxon>Dikarya</taxon>
        <taxon>Ascomycota</taxon>
        <taxon>Pezizomycotina</taxon>
        <taxon>Sordariomycetes</taxon>
        <taxon>Hypocreomycetidae</taxon>
        <taxon>Hypocreales</taxon>
        <taxon>Stachybotryaceae</taxon>
        <taxon>Stachybotrys</taxon>
    </lineage>
</organism>
<dbReference type="InterPro" id="IPR017939">
    <property type="entry name" value="G-Glutamylcylcotransferase"/>
</dbReference>
<dbReference type="PANTHER" id="PTHR12935:SF0">
    <property type="entry name" value="GAMMA-GLUTAMYLCYCLOTRANSFERASE"/>
    <property type="match status" value="1"/>
</dbReference>
<feature type="binding site" evidence="4">
    <location>
        <begin position="27"/>
        <end position="32"/>
    </location>
    <ligand>
        <name>substrate</name>
    </ligand>
</feature>
<dbReference type="EMBL" id="JAGPNK010000009">
    <property type="protein sequence ID" value="KAH7313381.1"/>
    <property type="molecule type" value="Genomic_DNA"/>
</dbReference>
<keyword evidence="2" id="KW-0456">Lyase</keyword>